<reference evidence="2 3" key="1">
    <citation type="journal article" date="2017" name="Nat. Commun.">
        <title>'ARMAN' archaea depend on association with euryarchaeal host in culture and in situ.</title>
        <authorList>
            <person name="Golyshina O."/>
            <person name="Toshchakov S."/>
            <person name="Makarova K."/>
            <person name="Gavrilov S."/>
            <person name="Korzhenkov A."/>
            <person name="La Cono V."/>
            <person name="Arcadi E."/>
            <person name="Nechitaylo T."/>
            <person name="Ferrer M."/>
            <person name="Kublanov I."/>
            <person name="Wolf Y."/>
            <person name="Yakimov M."/>
            <person name="Golyshin P."/>
            <person name="Slesarev A."/>
            <person name="Kozyavkin S."/>
        </authorList>
    </citation>
    <scope>NUCLEOTIDE SEQUENCE [LARGE SCALE GENOMIC DNA]</scope>
    <source>
        <strain evidence="2 3">Mia14</strain>
    </source>
</reference>
<dbReference type="PIRSF" id="PIRSF016134">
    <property type="entry name" value="UCP016134"/>
    <property type="match status" value="1"/>
</dbReference>
<gene>
    <name evidence="2" type="ORF">Mia14_0370</name>
</gene>
<dbReference type="KEGG" id="marh:Mia14_0370"/>
<name>A0A218NMK7_9ARCH</name>
<evidence type="ECO:0000259" key="1">
    <source>
        <dbReference type="Pfam" id="PF04266"/>
    </source>
</evidence>
<evidence type="ECO:0000313" key="3">
    <source>
        <dbReference type="Proteomes" id="UP000197679"/>
    </source>
</evidence>
<dbReference type="SUPFAM" id="SSF88697">
    <property type="entry name" value="PUA domain-like"/>
    <property type="match status" value="1"/>
</dbReference>
<evidence type="ECO:0000313" key="2">
    <source>
        <dbReference type="EMBL" id="ASI13692.1"/>
    </source>
</evidence>
<dbReference type="GeneID" id="33313927"/>
<dbReference type="RefSeq" id="WP_088819857.1">
    <property type="nucleotide sequence ID" value="NZ_CP019964.1"/>
</dbReference>
<dbReference type="CDD" id="cd06555">
    <property type="entry name" value="ASCH_PF0470_like"/>
    <property type="match status" value="1"/>
</dbReference>
<dbReference type="OrthoDB" id="84806at2157"/>
<dbReference type="AlphaFoldDB" id="A0A218NMK7"/>
<dbReference type="Pfam" id="PF04266">
    <property type="entry name" value="ASCH"/>
    <property type="match status" value="1"/>
</dbReference>
<keyword evidence="3" id="KW-1185">Reference proteome</keyword>
<accession>A0A218NMK7</accession>
<dbReference type="InterPro" id="IPR016645">
    <property type="entry name" value="UCP016134"/>
</dbReference>
<protein>
    <submittedName>
        <fullName evidence="2">ASCH family RNA-binding protein</fullName>
    </submittedName>
</protein>
<feature type="domain" description="ASCH" evidence="1">
    <location>
        <begin position="5"/>
        <end position="113"/>
    </location>
</feature>
<proteinExistence type="predicted"/>
<dbReference type="EMBL" id="CP019964">
    <property type="protein sequence ID" value="ASI13692.1"/>
    <property type="molecule type" value="Genomic_DNA"/>
</dbReference>
<dbReference type="InterPro" id="IPR007374">
    <property type="entry name" value="ASCH_domain"/>
</dbReference>
<organism evidence="2 3">
    <name type="scientific">Candidatus Mancarchaeum acidiphilum</name>
    <dbReference type="NCBI Taxonomy" id="1920749"/>
    <lineage>
        <taxon>Archaea</taxon>
        <taxon>Candidatus Micrarchaeota</taxon>
        <taxon>Candidatus Mancarchaeum</taxon>
    </lineage>
</organism>
<dbReference type="Gene3D" id="2.30.130.30">
    <property type="entry name" value="Hypothetical protein"/>
    <property type="match status" value="1"/>
</dbReference>
<dbReference type="Proteomes" id="UP000197679">
    <property type="component" value="Chromosome"/>
</dbReference>
<sequence>MIHEMSLYEDPFEKIKGGRKSIEVRLYDEKRRKVNVGDAIVFRKLPDKSESLRVVVVGYSVFGSFRDLFMNFDKSKFGHPENISIDDQIKLSRQYYTEDKEKEYGVMGIHIKLAD</sequence>
<dbReference type="InterPro" id="IPR015947">
    <property type="entry name" value="PUA-like_sf"/>
</dbReference>